<evidence type="ECO:0000313" key="2">
    <source>
        <dbReference type="EMBL" id="SVE61538.1"/>
    </source>
</evidence>
<protein>
    <submittedName>
        <fullName evidence="2">Uncharacterized protein</fullName>
    </submittedName>
</protein>
<accession>A0A383EZI6</accession>
<evidence type="ECO:0000256" key="1">
    <source>
        <dbReference type="SAM" id="Phobius"/>
    </source>
</evidence>
<sequence length="58" mass="6740">MIEKFNGIIYLIVFIVHFLGFGIYAYQMIINNKNFRAKFEMDETATPIMRMIGASFLG</sequence>
<proteinExistence type="predicted"/>
<dbReference type="EMBL" id="UINC01229718">
    <property type="protein sequence ID" value="SVE61538.1"/>
    <property type="molecule type" value="Genomic_DNA"/>
</dbReference>
<keyword evidence="1" id="KW-1133">Transmembrane helix</keyword>
<name>A0A383EZI6_9ZZZZ</name>
<keyword evidence="1" id="KW-0812">Transmembrane</keyword>
<keyword evidence="1" id="KW-0472">Membrane</keyword>
<reference evidence="2" key="1">
    <citation type="submission" date="2018-05" db="EMBL/GenBank/DDBJ databases">
        <authorList>
            <person name="Lanie J.A."/>
            <person name="Ng W.-L."/>
            <person name="Kazmierczak K.M."/>
            <person name="Andrzejewski T.M."/>
            <person name="Davidsen T.M."/>
            <person name="Wayne K.J."/>
            <person name="Tettelin H."/>
            <person name="Glass J.I."/>
            <person name="Rusch D."/>
            <person name="Podicherti R."/>
            <person name="Tsui H.-C.T."/>
            <person name="Winkler M.E."/>
        </authorList>
    </citation>
    <scope>NUCLEOTIDE SEQUENCE</scope>
</reference>
<organism evidence="2">
    <name type="scientific">marine metagenome</name>
    <dbReference type="NCBI Taxonomy" id="408172"/>
    <lineage>
        <taxon>unclassified sequences</taxon>
        <taxon>metagenomes</taxon>
        <taxon>ecological metagenomes</taxon>
    </lineage>
</organism>
<gene>
    <name evidence="2" type="ORF">METZ01_LOCUS514392</name>
</gene>
<feature type="transmembrane region" description="Helical" evidence="1">
    <location>
        <begin position="6"/>
        <end position="26"/>
    </location>
</feature>
<dbReference type="AlphaFoldDB" id="A0A383EZI6"/>
<feature type="non-terminal residue" evidence="2">
    <location>
        <position position="58"/>
    </location>
</feature>